<proteinExistence type="predicted"/>
<gene>
    <name evidence="2" type="ORF">EZS27_001705</name>
</gene>
<dbReference type="Pfam" id="PF01909">
    <property type="entry name" value="NTP_transf_2"/>
    <property type="match status" value="1"/>
</dbReference>
<dbReference type="InterPro" id="IPR043519">
    <property type="entry name" value="NT_sf"/>
</dbReference>
<dbReference type="AlphaFoldDB" id="A0A5J4SY80"/>
<organism evidence="2">
    <name type="scientific">termite gut metagenome</name>
    <dbReference type="NCBI Taxonomy" id="433724"/>
    <lineage>
        <taxon>unclassified sequences</taxon>
        <taxon>metagenomes</taxon>
        <taxon>organismal metagenomes</taxon>
    </lineage>
</organism>
<dbReference type="Gene3D" id="3.30.460.10">
    <property type="entry name" value="Beta Polymerase, domain 2"/>
    <property type="match status" value="1"/>
</dbReference>
<dbReference type="InterPro" id="IPR002934">
    <property type="entry name" value="Polymerase_NTP_transf_dom"/>
</dbReference>
<dbReference type="SUPFAM" id="SSF81301">
    <property type="entry name" value="Nucleotidyltransferase"/>
    <property type="match status" value="1"/>
</dbReference>
<dbReference type="CDD" id="cd05403">
    <property type="entry name" value="NT_KNTase_like"/>
    <property type="match status" value="1"/>
</dbReference>
<evidence type="ECO:0000259" key="1">
    <source>
        <dbReference type="Pfam" id="PF01909"/>
    </source>
</evidence>
<evidence type="ECO:0000313" key="2">
    <source>
        <dbReference type="EMBL" id="KAA6350858.1"/>
    </source>
</evidence>
<protein>
    <recommendedName>
        <fullName evidence="1">Polymerase nucleotidyl transferase domain-containing protein</fullName>
    </recommendedName>
</protein>
<accession>A0A5J4SY80</accession>
<reference evidence="2" key="1">
    <citation type="submission" date="2019-03" db="EMBL/GenBank/DDBJ databases">
        <title>Single cell metagenomics reveals metabolic interactions within the superorganism composed of flagellate Streblomastix strix and complex community of Bacteroidetes bacteria on its surface.</title>
        <authorList>
            <person name="Treitli S.C."/>
            <person name="Kolisko M."/>
            <person name="Husnik F."/>
            <person name="Keeling P."/>
            <person name="Hampl V."/>
        </authorList>
    </citation>
    <scope>NUCLEOTIDE SEQUENCE</scope>
    <source>
        <strain evidence="2">STM</strain>
    </source>
</reference>
<feature type="domain" description="Polymerase nucleotidyl transferase" evidence="1">
    <location>
        <begin position="9"/>
        <end position="48"/>
    </location>
</feature>
<comment type="caution">
    <text evidence="2">The sequence shown here is derived from an EMBL/GenBank/DDBJ whole genome shotgun (WGS) entry which is preliminary data.</text>
</comment>
<dbReference type="EMBL" id="SNRY01000021">
    <property type="protein sequence ID" value="KAA6350858.1"/>
    <property type="molecule type" value="Genomic_DNA"/>
</dbReference>
<name>A0A5J4SY80_9ZZZZ</name>
<sequence length="59" mass="7080">MERLYPYIKEIENLCRQYHVKKLYAFGSVLTHTFNKDSDVDLIVAFEDIPVENYADNYF</sequence>